<evidence type="ECO:0000313" key="1">
    <source>
        <dbReference type="EMBL" id="MDY7227774.1"/>
    </source>
</evidence>
<evidence type="ECO:0008006" key="3">
    <source>
        <dbReference type="Google" id="ProtNLM"/>
    </source>
</evidence>
<reference evidence="1 2" key="1">
    <citation type="submission" date="2023-12" db="EMBL/GenBank/DDBJ databases">
        <title>the genome sequence of Hyalangium sp. s54d21.</title>
        <authorList>
            <person name="Zhang X."/>
        </authorList>
    </citation>
    <scope>NUCLEOTIDE SEQUENCE [LARGE SCALE GENOMIC DNA]</scope>
    <source>
        <strain evidence="2">s54d21</strain>
    </source>
</reference>
<gene>
    <name evidence="1" type="ORF">SYV04_15270</name>
</gene>
<dbReference type="EMBL" id="JAXIVS010000004">
    <property type="protein sequence ID" value="MDY7227774.1"/>
    <property type="molecule type" value="Genomic_DNA"/>
</dbReference>
<name>A0ABU5H4G5_9BACT</name>
<organism evidence="1 2">
    <name type="scientific">Hyalangium rubrum</name>
    <dbReference type="NCBI Taxonomy" id="3103134"/>
    <lineage>
        <taxon>Bacteria</taxon>
        <taxon>Pseudomonadati</taxon>
        <taxon>Myxococcota</taxon>
        <taxon>Myxococcia</taxon>
        <taxon>Myxococcales</taxon>
        <taxon>Cystobacterineae</taxon>
        <taxon>Archangiaceae</taxon>
        <taxon>Hyalangium</taxon>
    </lineage>
</organism>
<comment type="caution">
    <text evidence="1">The sequence shown here is derived from an EMBL/GenBank/DDBJ whole genome shotgun (WGS) entry which is preliminary data.</text>
</comment>
<proteinExistence type="predicted"/>
<dbReference type="RefSeq" id="WP_321546486.1">
    <property type="nucleotide sequence ID" value="NZ_JAXIVS010000004.1"/>
</dbReference>
<keyword evidence="2" id="KW-1185">Reference proteome</keyword>
<accession>A0ABU5H4G5</accession>
<evidence type="ECO:0000313" key="2">
    <source>
        <dbReference type="Proteomes" id="UP001291309"/>
    </source>
</evidence>
<dbReference type="Proteomes" id="UP001291309">
    <property type="component" value="Unassembled WGS sequence"/>
</dbReference>
<protein>
    <recommendedName>
        <fullName evidence="3">DUF5723 domain-containing protein</fullName>
    </recommendedName>
</protein>
<sequence>MNAAPFLVLLAVLQQSDPASQASGSEEGSSMHFRLALEAGPLSFPSGPRGGGQDLFAQFLPMARLYNDDFSLELGAPLRLRLLDEEPAQAADDFGAHLRRQDWDTLSDFGQVLRELSIGHDGEAFSLYAGPLLAFTLGEGHLVDRYDNQLSPDYHPAGAILTTHVGPARVQLAASDVLSARLFAGELRLDIGRLASKDEAKFDRYHAIAAIAQDFGRVDEERLEPVTAALVGGNAALYKGASFQLFAIGGAGSRVDEGSPDIGGFFGFSLRGITESADISGRLEGRYQGGSFRFGMFGPSYELARYSATGLSEPPLAEERLERHMSGFAELKLGMGGDEPGSLDISASASAEYFAFGRTDTDLTLAFSVNRTIASARLIIVGIGAQPRYSVQAELRQRVLDWLYAWGAASTVHFPQADGSLSRGFSAGAGVGVDFSR</sequence>